<sequence>MEAGVEAGILAPDKGCVETSWKSAGAADADTAIGNAGAQMLVKLLELERLLELDHVCVGVAFSCFS</sequence>
<evidence type="ECO:0000313" key="2">
    <source>
        <dbReference type="Proteomes" id="UP000887159"/>
    </source>
</evidence>
<keyword evidence="2" id="KW-1185">Reference proteome</keyword>
<protein>
    <submittedName>
        <fullName evidence="1">Uncharacterized protein</fullName>
    </submittedName>
</protein>
<dbReference type="Proteomes" id="UP000887159">
    <property type="component" value="Unassembled WGS sequence"/>
</dbReference>
<gene>
    <name evidence="1" type="ORF">TNCV_1247451</name>
</gene>
<comment type="caution">
    <text evidence="1">The sequence shown here is derived from an EMBL/GenBank/DDBJ whole genome shotgun (WGS) entry which is preliminary data.</text>
</comment>
<organism evidence="1 2">
    <name type="scientific">Trichonephila clavipes</name>
    <name type="common">Golden silk orbweaver</name>
    <name type="synonym">Nephila clavipes</name>
    <dbReference type="NCBI Taxonomy" id="2585209"/>
    <lineage>
        <taxon>Eukaryota</taxon>
        <taxon>Metazoa</taxon>
        <taxon>Ecdysozoa</taxon>
        <taxon>Arthropoda</taxon>
        <taxon>Chelicerata</taxon>
        <taxon>Arachnida</taxon>
        <taxon>Araneae</taxon>
        <taxon>Araneomorphae</taxon>
        <taxon>Entelegynae</taxon>
        <taxon>Araneoidea</taxon>
        <taxon>Nephilidae</taxon>
        <taxon>Trichonephila</taxon>
    </lineage>
</organism>
<dbReference type="AlphaFoldDB" id="A0A8X6RC09"/>
<accession>A0A8X6RC09</accession>
<evidence type="ECO:0000313" key="1">
    <source>
        <dbReference type="EMBL" id="GFX91330.1"/>
    </source>
</evidence>
<dbReference type="EMBL" id="BMAU01021123">
    <property type="protein sequence ID" value="GFX91330.1"/>
    <property type="molecule type" value="Genomic_DNA"/>
</dbReference>
<name>A0A8X6RC09_TRICX</name>
<reference evidence="1" key="1">
    <citation type="submission" date="2020-08" db="EMBL/GenBank/DDBJ databases">
        <title>Multicomponent nature underlies the extraordinary mechanical properties of spider dragline silk.</title>
        <authorList>
            <person name="Kono N."/>
            <person name="Nakamura H."/>
            <person name="Mori M."/>
            <person name="Yoshida Y."/>
            <person name="Ohtoshi R."/>
            <person name="Malay A.D."/>
            <person name="Moran D.A.P."/>
            <person name="Tomita M."/>
            <person name="Numata K."/>
            <person name="Arakawa K."/>
        </authorList>
    </citation>
    <scope>NUCLEOTIDE SEQUENCE</scope>
</reference>
<proteinExistence type="predicted"/>